<sequence>MQLHTCPAQLPDDDAGFCNVQVTPPLPFCPHHYHEYCTLKEKARAAEREGDALKDAVDRLSADGDTTVYNTVREVQAARTVAELYTGALGRQIEAGNALRALFGPDDAVTSIAELEAKQEGAAAVVGKLVEREGVLVAEENALRAVADLRLILREPHQPFSCPATRAEGQCLREGCRSRPTRRQGFCWIHTIEHDPALLRSMWNAMEAARMQVAGIEVATGTVASRSIVATKAYIRRVNKVIEDIEKHQATYSCKRELEGSEEFKTALHHGRAEAWASEHLEKVLNEGDSLTGRVVGGALLGAGLSAAFGGPIGIGAFLGGAALWATYAGGKDKSTSTPSRPRS</sequence>
<proteinExistence type="predicted"/>
<accession>A0A5C2SAK2</accession>
<protein>
    <submittedName>
        <fullName evidence="1">Uncharacterized protein</fullName>
    </submittedName>
</protein>
<gene>
    <name evidence="1" type="ORF">L227DRAFT_97528</name>
</gene>
<keyword evidence="2" id="KW-1185">Reference proteome</keyword>
<dbReference type="Proteomes" id="UP000313359">
    <property type="component" value="Unassembled WGS sequence"/>
</dbReference>
<reference evidence="1" key="1">
    <citation type="journal article" date="2018" name="Genome Biol. Evol.">
        <title>Genomics and development of Lentinus tigrinus, a white-rot wood-decaying mushroom with dimorphic fruiting bodies.</title>
        <authorList>
            <person name="Wu B."/>
            <person name="Xu Z."/>
            <person name="Knudson A."/>
            <person name="Carlson A."/>
            <person name="Chen N."/>
            <person name="Kovaka S."/>
            <person name="LaButti K."/>
            <person name="Lipzen A."/>
            <person name="Pennachio C."/>
            <person name="Riley R."/>
            <person name="Schakwitz W."/>
            <person name="Umezawa K."/>
            <person name="Ohm R.A."/>
            <person name="Grigoriev I.V."/>
            <person name="Nagy L.G."/>
            <person name="Gibbons J."/>
            <person name="Hibbett D."/>
        </authorList>
    </citation>
    <scope>NUCLEOTIDE SEQUENCE [LARGE SCALE GENOMIC DNA]</scope>
    <source>
        <strain evidence="1">ALCF2SS1-6</strain>
    </source>
</reference>
<name>A0A5C2SAK2_9APHY</name>
<evidence type="ECO:0000313" key="2">
    <source>
        <dbReference type="Proteomes" id="UP000313359"/>
    </source>
</evidence>
<dbReference type="AlphaFoldDB" id="A0A5C2SAK2"/>
<dbReference type="EMBL" id="ML122266">
    <property type="protein sequence ID" value="RPD60288.1"/>
    <property type="molecule type" value="Genomic_DNA"/>
</dbReference>
<dbReference type="OrthoDB" id="10549509at2759"/>
<evidence type="ECO:0000313" key="1">
    <source>
        <dbReference type="EMBL" id="RPD60288.1"/>
    </source>
</evidence>
<organism evidence="1 2">
    <name type="scientific">Lentinus tigrinus ALCF2SS1-6</name>
    <dbReference type="NCBI Taxonomy" id="1328759"/>
    <lineage>
        <taxon>Eukaryota</taxon>
        <taxon>Fungi</taxon>
        <taxon>Dikarya</taxon>
        <taxon>Basidiomycota</taxon>
        <taxon>Agaricomycotina</taxon>
        <taxon>Agaricomycetes</taxon>
        <taxon>Polyporales</taxon>
        <taxon>Polyporaceae</taxon>
        <taxon>Lentinus</taxon>
    </lineage>
</organism>